<keyword evidence="3" id="KW-1003">Cell membrane</keyword>
<dbReference type="CDD" id="cd13138">
    <property type="entry name" value="MATE_yoeA_like"/>
    <property type="match status" value="1"/>
</dbReference>
<evidence type="ECO:0000256" key="3">
    <source>
        <dbReference type="ARBA" id="ARBA00022475"/>
    </source>
</evidence>
<dbReference type="NCBIfam" id="TIGR00797">
    <property type="entry name" value="matE"/>
    <property type="match status" value="1"/>
</dbReference>
<keyword evidence="4 7" id="KW-0812">Transmembrane</keyword>
<comment type="subcellular location">
    <subcellularLocation>
        <location evidence="1">Cell membrane</location>
        <topology evidence="1">Multi-pass membrane protein</topology>
    </subcellularLocation>
</comment>
<evidence type="ECO:0000256" key="7">
    <source>
        <dbReference type="SAM" id="Phobius"/>
    </source>
</evidence>
<dbReference type="InterPro" id="IPR048279">
    <property type="entry name" value="MdtK-like"/>
</dbReference>
<dbReference type="PANTHER" id="PTHR43549">
    <property type="entry name" value="MULTIDRUG RESISTANCE PROTEIN YPNP-RELATED"/>
    <property type="match status" value="1"/>
</dbReference>
<evidence type="ECO:0000256" key="1">
    <source>
        <dbReference type="ARBA" id="ARBA00004651"/>
    </source>
</evidence>
<name>A0A644V9N1_9ZZZZ</name>
<sequence>MTEGSPLKIILAFTLPLFIGNVFQQMYNIADVIIVGRTLGVEALASVGATIPIFMVAMGATIGMTGGFAVVTGQRFGAGDMVGVKKSAAVSIVLSAIYTVFFMLLTVLLIDSLLNIMNVPAAIFSNAHSYISILLYGIGAMTLYNLLASLMRALGDSKTPLYFLILASLINIILALLFIVYFQWGVPGSALALIISEGISGLLCLFYIYKQVPLLHLQKEDWHFSWPFVWEHLRMGVPMAVQFAILGAGIIVLQAVCNSFGSDIIAGFTSAGRVEQLALQPMISIGLTMAVYTAQNYGARKFERIRQGVKVCSKILLGFSVIAAISIYFLGSDIIMLFLGVYDKAVVDAGLLYLHLTVPFYFFLSQIFVFRNATQGLGIAIMPLGSGIIELVFRSGAAIILGNYFGYEGMCYASPASWIGASIFLTIGYFYFIKILEKKNSIDFK</sequence>
<dbReference type="GO" id="GO:0015297">
    <property type="term" value="F:antiporter activity"/>
    <property type="evidence" value="ECO:0007669"/>
    <property type="project" value="InterPro"/>
</dbReference>
<feature type="transmembrane region" description="Helical" evidence="7">
    <location>
        <begin position="190"/>
        <end position="209"/>
    </location>
</feature>
<feature type="transmembrane region" description="Helical" evidence="7">
    <location>
        <begin position="161"/>
        <end position="184"/>
    </location>
</feature>
<dbReference type="GO" id="GO:0005886">
    <property type="term" value="C:plasma membrane"/>
    <property type="evidence" value="ECO:0007669"/>
    <property type="project" value="UniProtKB-SubCell"/>
</dbReference>
<dbReference type="PIRSF" id="PIRSF006603">
    <property type="entry name" value="DinF"/>
    <property type="match status" value="1"/>
</dbReference>
<dbReference type="EMBL" id="VSSQ01000249">
    <property type="protein sequence ID" value="MPL88040.1"/>
    <property type="molecule type" value="Genomic_DNA"/>
</dbReference>
<evidence type="ECO:0000256" key="5">
    <source>
        <dbReference type="ARBA" id="ARBA00022989"/>
    </source>
</evidence>
<evidence type="ECO:0000256" key="2">
    <source>
        <dbReference type="ARBA" id="ARBA00022448"/>
    </source>
</evidence>
<keyword evidence="6 7" id="KW-0472">Membrane</keyword>
<feature type="transmembrane region" description="Helical" evidence="7">
    <location>
        <begin position="7"/>
        <end position="27"/>
    </location>
</feature>
<feature type="transmembrane region" description="Helical" evidence="7">
    <location>
        <begin position="277"/>
        <end position="294"/>
    </location>
</feature>
<evidence type="ECO:0000256" key="4">
    <source>
        <dbReference type="ARBA" id="ARBA00022692"/>
    </source>
</evidence>
<dbReference type="AlphaFoldDB" id="A0A644V9N1"/>
<protein>
    <submittedName>
        <fullName evidence="8">Multidrug export protein MepA</fullName>
    </submittedName>
</protein>
<feature type="transmembrane region" description="Helical" evidence="7">
    <location>
        <begin position="92"/>
        <end position="110"/>
    </location>
</feature>
<feature type="transmembrane region" description="Helical" evidence="7">
    <location>
        <begin position="243"/>
        <end position="265"/>
    </location>
</feature>
<dbReference type="GO" id="GO:0042910">
    <property type="term" value="F:xenobiotic transmembrane transporter activity"/>
    <property type="evidence" value="ECO:0007669"/>
    <property type="project" value="InterPro"/>
</dbReference>
<feature type="transmembrane region" description="Helical" evidence="7">
    <location>
        <begin position="47"/>
        <end position="71"/>
    </location>
</feature>
<keyword evidence="2" id="KW-0813">Transport</keyword>
<evidence type="ECO:0000313" key="8">
    <source>
        <dbReference type="EMBL" id="MPL88040.1"/>
    </source>
</evidence>
<evidence type="ECO:0000256" key="6">
    <source>
        <dbReference type="ARBA" id="ARBA00023136"/>
    </source>
</evidence>
<feature type="transmembrane region" description="Helical" evidence="7">
    <location>
        <begin position="412"/>
        <end position="432"/>
    </location>
</feature>
<accession>A0A644V9N1</accession>
<dbReference type="Pfam" id="PF01554">
    <property type="entry name" value="MatE"/>
    <property type="match status" value="2"/>
</dbReference>
<keyword evidence="5 7" id="KW-1133">Transmembrane helix</keyword>
<reference evidence="8" key="1">
    <citation type="submission" date="2019-08" db="EMBL/GenBank/DDBJ databases">
        <authorList>
            <person name="Kucharzyk K."/>
            <person name="Murdoch R.W."/>
            <person name="Higgins S."/>
            <person name="Loffler F."/>
        </authorList>
    </citation>
    <scope>NUCLEOTIDE SEQUENCE</scope>
</reference>
<comment type="caution">
    <text evidence="8">The sequence shown here is derived from an EMBL/GenBank/DDBJ whole genome shotgun (WGS) entry which is preliminary data.</text>
</comment>
<dbReference type="PANTHER" id="PTHR43549:SF3">
    <property type="entry name" value="MULTIDRUG RESISTANCE PROTEIN YPNP-RELATED"/>
    <property type="match status" value="1"/>
</dbReference>
<feature type="transmembrane region" description="Helical" evidence="7">
    <location>
        <begin position="130"/>
        <end position="149"/>
    </location>
</feature>
<feature type="transmembrane region" description="Helical" evidence="7">
    <location>
        <begin position="351"/>
        <end position="370"/>
    </location>
</feature>
<gene>
    <name evidence="8" type="primary">mepA_20</name>
    <name evidence="8" type="ORF">SDC9_34053</name>
</gene>
<feature type="transmembrane region" description="Helical" evidence="7">
    <location>
        <begin position="377"/>
        <end position="400"/>
    </location>
</feature>
<dbReference type="InterPro" id="IPR052031">
    <property type="entry name" value="Membrane_Transporter-Flippase"/>
</dbReference>
<dbReference type="InterPro" id="IPR002528">
    <property type="entry name" value="MATE_fam"/>
</dbReference>
<feature type="transmembrane region" description="Helical" evidence="7">
    <location>
        <begin position="315"/>
        <end position="339"/>
    </location>
</feature>
<organism evidence="8">
    <name type="scientific">bioreactor metagenome</name>
    <dbReference type="NCBI Taxonomy" id="1076179"/>
    <lineage>
        <taxon>unclassified sequences</taxon>
        <taxon>metagenomes</taxon>
        <taxon>ecological metagenomes</taxon>
    </lineage>
</organism>
<proteinExistence type="predicted"/>